<dbReference type="SFLD" id="SFLDS00003">
    <property type="entry name" value="Haloacid_Dehalogenase"/>
    <property type="match status" value="1"/>
</dbReference>
<dbReference type="GO" id="GO:0016791">
    <property type="term" value="F:phosphatase activity"/>
    <property type="evidence" value="ECO:0007669"/>
    <property type="project" value="TreeGrafter"/>
</dbReference>
<evidence type="ECO:0000313" key="2">
    <source>
        <dbReference type="Proteomes" id="UP000245946"/>
    </source>
</evidence>
<dbReference type="Gene3D" id="1.10.150.240">
    <property type="entry name" value="Putative phosphatase, domain 2"/>
    <property type="match status" value="1"/>
</dbReference>
<dbReference type="InterPro" id="IPR036412">
    <property type="entry name" value="HAD-like_sf"/>
</dbReference>
<sequence>MAGSRGPIRAVLFDMDGLMLDSEEIYTTVVNEVLAPYNKTQSYAIKARLMGTPERVATEILLSALWPSPEDPSKISKDCPFTVENFLEGRNERLEEHFRRVLPLPGAVRLVKHLEKHGVHMCVATGSKRKNFKLKSGHNGQLFEPFGKRIICGDDPRLKRGKPTPDVFLLAAREGLGVPEIKEGTRMWGAEHDGTSGGLEHEILVFEDAKPGVQAAKAAGMKVIWIPDPNIKETLLAEGDLGADQVLDSLLDFRPEEWGLPAFDDAA</sequence>
<dbReference type="PANTHER" id="PTHR18901:SF38">
    <property type="entry name" value="PSEUDOURIDINE-5'-PHOSPHATASE"/>
    <property type="match status" value="1"/>
</dbReference>
<dbReference type="RefSeq" id="XP_025595023.1">
    <property type="nucleotide sequence ID" value="XM_025743550.1"/>
</dbReference>
<dbReference type="SFLD" id="SFLDG01129">
    <property type="entry name" value="C1.5:_HAD__Beta-PGM__Phosphata"/>
    <property type="match status" value="1"/>
</dbReference>
<reference evidence="1 2" key="1">
    <citation type="journal article" date="2018" name="Mol. Biol. Evol.">
        <title>Broad Genomic Sampling Reveals a Smut Pathogenic Ancestry of the Fungal Clade Ustilaginomycotina.</title>
        <authorList>
            <person name="Kijpornyongpan T."/>
            <person name="Mondo S.J."/>
            <person name="Barry K."/>
            <person name="Sandor L."/>
            <person name="Lee J."/>
            <person name="Lipzen A."/>
            <person name="Pangilinan J."/>
            <person name="LaButti K."/>
            <person name="Hainaut M."/>
            <person name="Henrissat B."/>
            <person name="Grigoriev I.V."/>
            <person name="Spatafora J.W."/>
            <person name="Aime M.C."/>
        </authorList>
    </citation>
    <scope>NUCLEOTIDE SEQUENCE [LARGE SCALE GENOMIC DNA]</scope>
    <source>
        <strain evidence="1 2">MCA 4186</strain>
    </source>
</reference>
<dbReference type="Proteomes" id="UP000245946">
    <property type="component" value="Unassembled WGS sequence"/>
</dbReference>
<protein>
    <submittedName>
        <fullName evidence="1">HAD-like protein</fullName>
    </submittedName>
</protein>
<dbReference type="EMBL" id="KZ819309">
    <property type="protein sequence ID" value="PWN94744.1"/>
    <property type="molecule type" value="Genomic_DNA"/>
</dbReference>
<keyword evidence="2" id="KW-1185">Reference proteome</keyword>
<organism evidence="1 2">
    <name type="scientific">Tilletiopsis washingtonensis</name>
    <dbReference type="NCBI Taxonomy" id="58919"/>
    <lineage>
        <taxon>Eukaryota</taxon>
        <taxon>Fungi</taxon>
        <taxon>Dikarya</taxon>
        <taxon>Basidiomycota</taxon>
        <taxon>Ustilaginomycotina</taxon>
        <taxon>Exobasidiomycetes</taxon>
        <taxon>Entylomatales</taxon>
        <taxon>Entylomatales incertae sedis</taxon>
        <taxon>Tilletiopsis</taxon>
    </lineage>
</organism>
<dbReference type="InterPro" id="IPR023214">
    <property type="entry name" value="HAD_sf"/>
</dbReference>
<gene>
    <name evidence="1" type="ORF">FA09DRAFT_332657</name>
</gene>
<dbReference type="Gene3D" id="3.40.50.1000">
    <property type="entry name" value="HAD superfamily/HAD-like"/>
    <property type="match status" value="1"/>
</dbReference>
<dbReference type="FunFam" id="1.10.150.240:FF:000001">
    <property type="entry name" value="Haloacid dehalogenase-like hydrolase domain"/>
    <property type="match status" value="1"/>
</dbReference>
<dbReference type="OrthoDB" id="40579at2759"/>
<proteinExistence type="predicted"/>
<dbReference type="InterPro" id="IPR023198">
    <property type="entry name" value="PGP-like_dom2"/>
</dbReference>
<dbReference type="SUPFAM" id="SSF56784">
    <property type="entry name" value="HAD-like"/>
    <property type="match status" value="1"/>
</dbReference>
<accession>A0A316Z113</accession>
<dbReference type="STRING" id="58919.A0A316Z113"/>
<name>A0A316Z113_9BASI</name>
<dbReference type="InterPro" id="IPR041492">
    <property type="entry name" value="HAD_2"/>
</dbReference>
<evidence type="ECO:0000313" key="1">
    <source>
        <dbReference type="EMBL" id="PWN94744.1"/>
    </source>
</evidence>
<dbReference type="AlphaFoldDB" id="A0A316Z113"/>
<dbReference type="GeneID" id="37271094"/>
<dbReference type="PANTHER" id="PTHR18901">
    <property type="entry name" value="2-DEOXYGLUCOSE-6-PHOSPHATE PHOSPHATASE 2"/>
    <property type="match status" value="1"/>
</dbReference>
<dbReference type="Pfam" id="PF13419">
    <property type="entry name" value="HAD_2"/>
    <property type="match status" value="1"/>
</dbReference>